<protein>
    <recommendedName>
        <fullName evidence="3">HTH luxR-type domain-containing protein</fullName>
    </recommendedName>
</protein>
<reference evidence="1 2" key="1">
    <citation type="submission" date="2019-07" db="EMBL/GenBank/DDBJ databases">
        <title>Whole genome shotgun sequence of Chryseobacterium lathyri NBRC 105250.</title>
        <authorList>
            <person name="Hosoyama A."/>
            <person name="Uohara A."/>
            <person name="Ohji S."/>
            <person name="Ichikawa N."/>
        </authorList>
    </citation>
    <scope>NUCLEOTIDE SEQUENCE [LARGE SCALE GENOMIC DNA]</scope>
    <source>
        <strain evidence="1 2">NBRC 105250</strain>
    </source>
</reference>
<evidence type="ECO:0000313" key="2">
    <source>
        <dbReference type="Proteomes" id="UP000321150"/>
    </source>
</evidence>
<dbReference type="SUPFAM" id="SSF46894">
    <property type="entry name" value="C-terminal effector domain of the bipartite response regulators"/>
    <property type="match status" value="1"/>
</dbReference>
<dbReference type="GO" id="GO:0003677">
    <property type="term" value="F:DNA binding"/>
    <property type="evidence" value="ECO:0007669"/>
    <property type="project" value="InterPro"/>
</dbReference>
<dbReference type="AlphaFoldDB" id="A0A511Y472"/>
<evidence type="ECO:0008006" key="3">
    <source>
        <dbReference type="Google" id="ProtNLM"/>
    </source>
</evidence>
<comment type="caution">
    <text evidence="1">The sequence shown here is derived from an EMBL/GenBank/DDBJ whole genome shotgun (WGS) entry which is preliminary data.</text>
</comment>
<dbReference type="Proteomes" id="UP000321150">
    <property type="component" value="Unassembled WGS sequence"/>
</dbReference>
<dbReference type="Gene3D" id="1.10.10.10">
    <property type="entry name" value="Winged helix-like DNA-binding domain superfamily/Winged helix DNA-binding domain"/>
    <property type="match status" value="1"/>
</dbReference>
<name>A0A511Y472_9FLAO</name>
<organism evidence="1 2">
    <name type="scientific">Chryseobacterium lathyri</name>
    <dbReference type="NCBI Taxonomy" id="395933"/>
    <lineage>
        <taxon>Bacteria</taxon>
        <taxon>Pseudomonadati</taxon>
        <taxon>Bacteroidota</taxon>
        <taxon>Flavobacteriia</taxon>
        <taxon>Flavobacteriales</taxon>
        <taxon>Weeksellaceae</taxon>
        <taxon>Chryseobacterium group</taxon>
        <taxon>Chryseobacterium</taxon>
    </lineage>
</organism>
<sequence length="121" mass="13989">MLLASSKKKKNTQALLSGQKTSEAFDGIMYLAKNNSPEFWGHFQEKYPDFQKKLLEINSNLKVSELILSAYIYLGFNTKDIAEYTFKAVQTVKNNKYNLRKRLSVPAKDDMVVWFRNNLGN</sequence>
<proteinExistence type="predicted"/>
<dbReference type="GO" id="GO:0006355">
    <property type="term" value="P:regulation of DNA-templated transcription"/>
    <property type="evidence" value="ECO:0007669"/>
    <property type="project" value="InterPro"/>
</dbReference>
<evidence type="ECO:0000313" key="1">
    <source>
        <dbReference type="EMBL" id="GEN69958.1"/>
    </source>
</evidence>
<dbReference type="EMBL" id="BJYI01000001">
    <property type="protein sequence ID" value="GEN69958.1"/>
    <property type="molecule type" value="Genomic_DNA"/>
</dbReference>
<dbReference type="InterPro" id="IPR036388">
    <property type="entry name" value="WH-like_DNA-bd_sf"/>
</dbReference>
<accession>A0A511Y472</accession>
<dbReference type="InterPro" id="IPR016032">
    <property type="entry name" value="Sig_transdc_resp-reg_C-effctor"/>
</dbReference>
<gene>
    <name evidence="1" type="ORF">CLA01_00300</name>
</gene>